<dbReference type="PANTHER" id="PTHR43182">
    <property type="entry name" value="COBALT-PRECORRIN-6B C(15)-METHYLTRANSFERASE (DECARBOXYLATING)"/>
    <property type="match status" value="1"/>
</dbReference>
<dbReference type="InterPro" id="IPR029063">
    <property type="entry name" value="SAM-dependent_MTases_sf"/>
</dbReference>
<dbReference type="NCBIfam" id="TIGR02469">
    <property type="entry name" value="CbiT"/>
    <property type="match status" value="1"/>
</dbReference>
<accession>A0ABW7CBL2</accession>
<keyword evidence="5" id="KW-0949">S-adenosyl-L-methionine</keyword>
<evidence type="ECO:0000313" key="8">
    <source>
        <dbReference type="Proteomes" id="UP001604335"/>
    </source>
</evidence>
<dbReference type="InterPro" id="IPR050714">
    <property type="entry name" value="Cobalamin_biosynth_MTase"/>
</dbReference>
<dbReference type="Gene3D" id="3.40.50.150">
    <property type="entry name" value="Vaccinia Virus protein VP39"/>
    <property type="match status" value="1"/>
</dbReference>
<organism evidence="7 8">
    <name type="scientific">Limnothrix redekei LRLZ20PSL1</name>
    <dbReference type="NCBI Taxonomy" id="3112953"/>
    <lineage>
        <taxon>Bacteria</taxon>
        <taxon>Bacillati</taxon>
        <taxon>Cyanobacteriota</taxon>
        <taxon>Cyanophyceae</taxon>
        <taxon>Pseudanabaenales</taxon>
        <taxon>Pseudanabaenaceae</taxon>
        <taxon>Limnothrix</taxon>
    </lineage>
</organism>
<keyword evidence="2" id="KW-0169">Cobalamin biosynthesis</keyword>
<dbReference type="Proteomes" id="UP001604335">
    <property type="component" value="Unassembled WGS sequence"/>
</dbReference>
<keyword evidence="3" id="KW-0489">Methyltransferase</keyword>
<dbReference type="SUPFAM" id="SSF53335">
    <property type="entry name" value="S-adenosyl-L-methionine-dependent methyltransferases"/>
    <property type="match status" value="1"/>
</dbReference>
<dbReference type="PROSITE" id="PS01131">
    <property type="entry name" value="RRNA_A_DIMETH"/>
    <property type="match status" value="1"/>
</dbReference>
<dbReference type="InterPro" id="IPR020596">
    <property type="entry name" value="rRNA_Ade_Mease_Trfase_CS"/>
</dbReference>
<evidence type="ECO:0000256" key="1">
    <source>
        <dbReference type="ARBA" id="ARBA00004953"/>
    </source>
</evidence>
<dbReference type="InterPro" id="IPR025714">
    <property type="entry name" value="Methyltranfer_dom"/>
</dbReference>
<dbReference type="InterPro" id="IPR014008">
    <property type="entry name" value="Cbl_synth_MTase_CbiT"/>
</dbReference>
<gene>
    <name evidence="7" type="primary">cbiT</name>
    <name evidence="7" type="ORF">VPK24_12825</name>
</gene>
<dbReference type="EMBL" id="JAZAQF010000078">
    <property type="protein sequence ID" value="MFG3818527.1"/>
    <property type="molecule type" value="Genomic_DNA"/>
</dbReference>
<dbReference type="RefSeq" id="WP_393013938.1">
    <property type="nucleotide sequence ID" value="NZ_JAZAQF010000078.1"/>
</dbReference>
<evidence type="ECO:0000256" key="4">
    <source>
        <dbReference type="ARBA" id="ARBA00022679"/>
    </source>
</evidence>
<evidence type="ECO:0000259" key="6">
    <source>
        <dbReference type="Pfam" id="PF13847"/>
    </source>
</evidence>
<evidence type="ECO:0000256" key="3">
    <source>
        <dbReference type="ARBA" id="ARBA00022603"/>
    </source>
</evidence>
<name>A0ABW7CBL2_9CYAN</name>
<dbReference type="NCBIfam" id="NF005640">
    <property type="entry name" value="PRK07402.1"/>
    <property type="match status" value="1"/>
</dbReference>
<dbReference type="Pfam" id="PF13847">
    <property type="entry name" value="Methyltransf_31"/>
    <property type="match status" value="1"/>
</dbReference>
<comment type="pathway">
    <text evidence="1">Cofactor biosynthesis; adenosylcobalamin biosynthesis.</text>
</comment>
<reference evidence="8" key="1">
    <citation type="journal article" date="2024" name="Algal Res.">
        <title>Biochemical, toxicological and genomic investigation of a high-biomass producing Limnothrix strain isolated from Italian shallow drinking water reservoir.</title>
        <authorList>
            <person name="Simonazzi M."/>
            <person name="Shishido T.K."/>
            <person name="Delbaje E."/>
            <person name="Wahlsten M."/>
            <person name="Fewer D.P."/>
            <person name="Sivonen K."/>
            <person name="Pezzolesi L."/>
            <person name="Pistocchi R."/>
        </authorList>
    </citation>
    <scope>NUCLEOTIDE SEQUENCE [LARGE SCALE GENOMIC DNA]</scope>
    <source>
        <strain evidence="8">LRLZ20PSL1</strain>
    </source>
</reference>
<protein>
    <submittedName>
        <fullName evidence="7">Precorrin-6Y C5,15-methyltransferase subunit CbiT</fullName>
    </submittedName>
</protein>
<dbReference type="CDD" id="cd02440">
    <property type="entry name" value="AdoMet_MTases"/>
    <property type="match status" value="1"/>
</dbReference>
<feature type="domain" description="Methyltransferase" evidence="6">
    <location>
        <begin position="45"/>
        <end position="104"/>
    </location>
</feature>
<evidence type="ECO:0000313" key="7">
    <source>
        <dbReference type="EMBL" id="MFG3818527.1"/>
    </source>
</evidence>
<sequence length="201" mass="21710">MTTPLWPYVTPGIPDDLFERLPGIPMTKREPRLAILSMLRLSVNSVLWDIGAGTGTISVEAALMIPQGQVVAIERDSDVVQLIRTNCDRFGVKNVRVVEGSAPDCFGLLKQPPDRVCIGGGRPLKDLLETVWERLPLGGRVVALSTSLEGLYALSEALAEVQALNIEVVQAAGNRLERRANSQVLAAIDPLFILCGEKGEG</sequence>
<keyword evidence="8" id="KW-1185">Reference proteome</keyword>
<keyword evidence="4" id="KW-0808">Transferase</keyword>
<evidence type="ECO:0000256" key="5">
    <source>
        <dbReference type="ARBA" id="ARBA00022691"/>
    </source>
</evidence>
<proteinExistence type="predicted"/>
<dbReference type="PANTHER" id="PTHR43182:SF1">
    <property type="entry name" value="COBALT-PRECORRIN-7 C(5)-METHYLTRANSFERASE"/>
    <property type="match status" value="1"/>
</dbReference>
<evidence type="ECO:0000256" key="2">
    <source>
        <dbReference type="ARBA" id="ARBA00022573"/>
    </source>
</evidence>
<comment type="caution">
    <text evidence="7">The sequence shown here is derived from an EMBL/GenBank/DDBJ whole genome shotgun (WGS) entry which is preliminary data.</text>
</comment>